<dbReference type="SMART" id="SM00382">
    <property type="entry name" value="AAA"/>
    <property type="match status" value="1"/>
</dbReference>
<gene>
    <name evidence="6" type="ORF">FD09_GL002898</name>
</gene>
<comment type="caution">
    <text evidence="6">The sequence shown here is derived from an EMBL/GenBank/DDBJ whole genome shotgun (WGS) entry which is preliminary data.</text>
</comment>
<dbReference type="OrthoDB" id="9806903at2"/>
<dbReference type="PANTHER" id="PTHR23073">
    <property type="entry name" value="26S PROTEASOME REGULATORY SUBUNIT"/>
    <property type="match status" value="1"/>
</dbReference>
<dbReference type="EMBL" id="AZEC01000007">
    <property type="protein sequence ID" value="KRL12579.1"/>
    <property type="molecule type" value="Genomic_DNA"/>
</dbReference>
<dbReference type="CDD" id="cd19481">
    <property type="entry name" value="RecA-like_protease"/>
    <property type="match status" value="1"/>
</dbReference>
<sequence>MKKKDIINLIKFHYDKDELGFRSTANDIARDFDASGDHQLAQYIMSFLSDANTFVPQEYIFESPFFKTVTTDSASLPLPTPIADDIQGIINAVNHHVGIHKFLFEGAPGTGKTESAKQVARLLSRKLYIVDFNSLIDSKMGQTAKNIAAVFNEINRMPAPDRVVILFDEIDAIALDRVNTNDLREMGRATSSILKALDEVNEEVVVIATTNLYKQLDKAFIRRFDTVINFDRYSRDDLLEIAGVMLNDDLKKFKNASRDMKLVRKVLNSDSQIPNPGELKNLLKVSLAFSDPADPQDYLRRLYRTTQHISEMPSLATLKEQGFTLREIEVLTGVSKSQAARELRGVSHE</sequence>
<dbReference type="InterPro" id="IPR003593">
    <property type="entry name" value="AAA+_ATPase"/>
</dbReference>
<dbReference type="GO" id="GO:0005524">
    <property type="term" value="F:ATP binding"/>
    <property type="evidence" value="ECO:0007669"/>
    <property type="project" value="UniProtKB-KW"/>
</dbReference>
<comment type="similarity">
    <text evidence="1 4">Belongs to the AAA ATPase family.</text>
</comment>
<evidence type="ECO:0000256" key="3">
    <source>
        <dbReference type="ARBA" id="ARBA00022840"/>
    </source>
</evidence>
<proteinExistence type="inferred from homology"/>
<dbReference type="PROSITE" id="PS00674">
    <property type="entry name" value="AAA"/>
    <property type="match status" value="1"/>
</dbReference>
<name>A0A0R1N6K5_9LACO</name>
<accession>A0A0R1N6K5</accession>
<dbReference type="InterPro" id="IPR027417">
    <property type="entry name" value="P-loop_NTPase"/>
</dbReference>
<keyword evidence="3 4" id="KW-0067">ATP-binding</keyword>
<dbReference type="SUPFAM" id="SSF52540">
    <property type="entry name" value="P-loop containing nucleoside triphosphate hydrolases"/>
    <property type="match status" value="1"/>
</dbReference>
<evidence type="ECO:0000259" key="5">
    <source>
        <dbReference type="SMART" id="SM00382"/>
    </source>
</evidence>
<evidence type="ECO:0000256" key="4">
    <source>
        <dbReference type="RuleBase" id="RU003651"/>
    </source>
</evidence>
<dbReference type="InterPro" id="IPR050221">
    <property type="entry name" value="26S_Proteasome_ATPase"/>
</dbReference>
<feature type="domain" description="AAA+ ATPase" evidence="5">
    <location>
        <begin position="98"/>
        <end position="234"/>
    </location>
</feature>
<dbReference type="STRING" id="1423792.FD09_GL002898"/>
<keyword evidence="2 4" id="KW-0547">Nucleotide-binding</keyword>
<organism evidence="6 7">
    <name type="scientific">Schleiferilactobacillus perolens DSM 12744</name>
    <dbReference type="NCBI Taxonomy" id="1423792"/>
    <lineage>
        <taxon>Bacteria</taxon>
        <taxon>Bacillati</taxon>
        <taxon>Bacillota</taxon>
        <taxon>Bacilli</taxon>
        <taxon>Lactobacillales</taxon>
        <taxon>Lactobacillaceae</taxon>
        <taxon>Schleiferilactobacillus</taxon>
    </lineage>
</organism>
<dbReference type="GO" id="GO:0016887">
    <property type="term" value="F:ATP hydrolysis activity"/>
    <property type="evidence" value="ECO:0007669"/>
    <property type="project" value="InterPro"/>
</dbReference>
<evidence type="ECO:0000313" key="7">
    <source>
        <dbReference type="Proteomes" id="UP000051330"/>
    </source>
</evidence>
<protein>
    <submittedName>
        <fullName evidence="6">Aaa atpase family protein</fullName>
    </submittedName>
</protein>
<evidence type="ECO:0000313" key="6">
    <source>
        <dbReference type="EMBL" id="KRL12579.1"/>
    </source>
</evidence>
<dbReference type="Pfam" id="PF00004">
    <property type="entry name" value="AAA"/>
    <property type="match status" value="1"/>
</dbReference>
<dbReference type="InterPro" id="IPR003960">
    <property type="entry name" value="ATPase_AAA_CS"/>
</dbReference>
<evidence type="ECO:0000256" key="2">
    <source>
        <dbReference type="ARBA" id="ARBA00022741"/>
    </source>
</evidence>
<dbReference type="Gene3D" id="3.40.50.300">
    <property type="entry name" value="P-loop containing nucleotide triphosphate hydrolases"/>
    <property type="match status" value="1"/>
</dbReference>
<evidence type="ECO:0000256" key="1">
    <source>
        <dbReference type="ARBA" id="ARBA00006914"/>
    </source>
</evidence>
<dbReference type="Proteomes" id="UP000051330">
    <property type="component" value="Unassembled WGS sequence"/>
</dbReference>
<dbReference type="PATRIC" id="fig|1423792.3.peg.2971"/>
<dbReference type="AlphaFoldDB" id="A0A0R1N6K5"/>
<dbReference type="RefSeq" id="WP_057820628.1">
    <property type="nucleotide sequence ID" value="NZ_AZEC01000007.1"/>
</dbReference>
<dbReference type="InterPro" id="IPR003959">
    <property type="entry name" value="ATPase_AAA_core"/>
</dbReference>
<reference evidence="6 7" key="1">
    <citation type="journal article" date="2015" name="Genome Announc.">
        <title>Expanding the biotechnology potential of lactobacilli through comparative genomics of 213 strains and associated genera.</title>
        <authorList>
            <person name="Sun Z."/>
            <person name="Harris H.M."/>
            <person name="McCann A."/>
            <person name="Guo C."/>
            <person name="Argimon S."/>
            <person name="Zhang W."/>
            <person name="Yang X."/>
            <person name="Jeffery I.B."/>
            <person name="Cooney J.C."/>
            <person name="Kagawa T.F."/>
            <person name="Liu W."/>
            <person name="Song Y."/>
            <person name="Salvetti E."/>
            <person name="Wrobel A."/>
            <person name="Rasinkangas P."/>
            <person name="Parkhill J."/>
            <person name="Rea M.C."/>
            <person name="O'Sullivan O."/>
            <person name="Ritari J."/>
            <person name="Douillard F.P."/>
            <person name="Paul Ross R."/>
            <person name="Yang R."/>
            <person name="Briner A.E."/>
            <person name="Felis G.E."/>
            <person name="de Vos W.M."/>
            <person name="Barrangou R."/>
            <person name="Klaenhammer T.R."/>
            <person name="Caufield P.W."/>
            <person name="Cui Y."/>
            <person name="Zhang H."/>
            <person name="O'Toole P.W."/>
        </authorList>
    </citation>
    <scope>NUCLEOTIDE SEQUENCE [LARGE SCALE GENOMIC DNA]</scope>
    <source>
        <strain evidence="6 7">DSM 12744</strain>
    </source>
</reference>
<keyword evidence="7" id="KW-1185">Reference proteome</keyword>